<comment type="caution">
    <text evidence="1">The sequence shown here is derived from an EMBL/GenBank/DDBJ whole genome shotgun (WGS) entry which is preliminary data.</text>
</comment>
<dbReference type="SUPFAM" id="SSF50494">
    <property type="entry name" value="Trypsin-like serine proteases"/>
    <property type="match status" value="1"/>
</dbReference>
<gene>
    <name evidence="1" type="ORF">Kpho02_08280</name>
</gene>
<evidence type="ECO:0008006" key="3">
    <source>
        <dbReference type="Google" id="ProtNLM"/>
    </source>
</evidence>
<protein>
    <recommendedName>
        <fullName evidence="3">Peptidase S1 domain-containing protein</fullName>
    </recommendedName>
</protein>
<name>A0A9W6Q4P7_9ACTN</name>
<dbReference type="EMBL" id="BSSA01000002">
    <property type="protein sequence ID" value="GLW68529.1"/>
    <property type="molecule type" value="Genomic_DNA"/>
</dbReference>
<reference evidence="1" key="1">
    <citation type="submission" date="2023-02" db="EMBL/GenBank/DDBJ databases">
        <title>Kitasatospora phosalacinea NBRC 14627.</title>
        <authorList>
            <person name="Ichikawa N."/>
            <person name="Sato H."/>
            <person name="Tonouchi N."/>
        </authorList>
    </citation>
    <scope>NUCLEOTIDE SEQUENCE</scope>
    <source>
        <strain evidence="1">NBRC 14627</strain>
    </source>
</reference>
<dbReference type="InterPro" id="IPR043504">
    <property type="entry name" value="Peptidase_S1_PA_chymotrypsin"/>
</dbReference>
<dbReference type="InterPro" id="IPR009003">
    <property type="entry name" value="Peptidase_S1_PA"/>
</dbReference>
<proteinExistence type="predicted"/>
<accession>A0A9W6Q4P7</accession>
<dbReference type="Gene3D" id="2.40.10.10">
    <property type="entry name" value="Trypsin-like serine proteases"/>
    <property type="match status" value="2"/>
</dbReference>
<evidence type="ECO:0000313" key="2">
    <source>
        <dbReference type="Proteomes" id="UP001165041"/>
    </source>
</evidence>
<dbReference type="Proteomes" id="UP001165041">
    <property type="component" value="Unassembled WGS sequence"/>
</dbReference>
<organism evidence="1 2">
    <name type="scientific">Kitasatospora phosalacinea</name>
    <dbReference type="NCBI Taxonomy" id="2065"/>
    <lineage>
        <taxon>Bacteria</taxon>
        <taxon>Bacillati</taxon>
        <taxon>Actinomycetota</taxon>
        <taxon>Actinomycetes</taxon>
        <taxon>Kitasatosporales</taxon>
        <taxon>Streptomycetaceae</taxon>
        <taxon>Kitasatospora</taxon>
    </lineage>
</organism>
<dbReference type="AlphaFoldDB" id="A0A9W6Q4P7"/>
<evidence type="ECO:0000313" key="1">
    <source>
        <dbReference type="EMBL" id="GLW68529.1"/>
    </source>
</evidence>
<dbReference type="RefSeq" id="WP_285733685.1">
    <property type="nucleotide sequence ID" value="NZ_BSSA01000002.1"/>
</dbReference>
<sequence>MLARTQPSTGFTGLTVTPDGLTVHWKGRVPAQVQKLVDASPVAVTIRPTAFSLAELDRAARELADSVAASGAAASRIGPSADFSAIEVSAASPVSTLAAQLAAGRSGIPVRYVVEPEAVPAYGRWDDTSPFWGGNAIDRLTDPILRHYTYCTTAFSVTKPNGTSGLLTAQHCGTNEEWRTPYGDALVGTSDGGNTTLDSVVITGSSYAPVVYVGDTNSSSGAAVTGAANPGVGSYVFASGSWSGASVLKVTAVNQYAVADGVTHGPGFWAVNEEGVASVGQGDSGGPVAGVNSDLQTVSARGLISMVSTGSYQGACVGRTSDGRICSTRSFHINIDAVTSGLGVSVATL</sequence>